<feature type="compositionally biased region" description="Basic and acidic residues" evidence="1">
    <location>
        <begin position="429"/>
        <end position="443"/>
    </location>
</feature>
<accession>A0A0F4YR81</accession>
<feature type="compositionally biased region" description="Acidic residues" evidence="1">
    <location>
        <begin position="1"/>
        <end position="10"/>
    </location>
</feature>
<feature type="compositionally biased region" description="Acidic residues" evidence="1">
    <location>
        <begin position="514"/>
        <end position="524"/>
    </location>
</feature>
<comment type="caution">
    <text evidence="2">The sequence shown here is derived from an EMBL/GenBank/DDBJ whole genome shotgun (WGS) entry which is preliminary data.</text>
</comment>
<feature type="compositionally biased region" description="Basic and acidic residues" evidence="1">
    <location>
        <begin position="492"/>
        <end position="502"/>
    </location>
</feature>
<dbReference type="EMBL" id="LASV01000231">
    <property type="protein sequence ID" value="KKA20787.1"/>
    <property type="molecule type" value="Genomic_DNA"/>
</dbReference>
<feature type="compositionally biased region" description="Low complexity" evidence="1">
    <location>
        <begin position="827"/>
        <end position="842"/>
    </location>
</feature>
<feature type="compositionally biased region" description="Basic and acidic residues" evidence="1">
    <location>
        <begin position="119"/>
        <end position="144"/>
    </location>
</feature>
<feature type="compositionally biased region" description="Polar residues" evidence="1">
    <location>
        <begin position="160"/>
        <end position="172"/>
    </location>
</feature>
<dbReference type="GO" id="GO:0031297">
    <property type="term" value="P:replication fork processing"/>
    <property type="evidence" value="ECO:0007669"/>
    <property type="project" value="InterPro"/>
</dbReference>
<organism evidence="2 3">
    <name type="scientific">Rasamsonia emersonii (strain ATCC 16479 / CBS 393.64 / IMI 116815)</name>
    <dbReference type="NCBI Taxonomy" id="1408163"/>
    <lineage>
        <taxon>Eukaryota</taxon>
        <taxon>Fungi</taxon>
        <taxon>Dikarya</taxon>
        <taxon>Ascomycota</taxon>
        <taxon>Pezizomycotina</taxon>
        <taxon>Eurotiomycetes</taxon>
        <taxon>Eurotiomycetidae</taxon>
        <taxon>Eurotiales</taxon>
        <taxon>Trichocomaceae</taxon>
        <taxon>Rasamsonia</taxon>
    </lineage>
</organism>
<feature type="region of interest" description="Disordered" evidence="1">
    <location>
        <begin position="429"/>
        <end position="556"/>
    </location>
</feature>
<dbReference type="PANTHER" id="PTHR28122:SF1">
    <property type="entry name" value="E3 UBIQUITIN-PROTEIN LIGASE SUBSTRATE RECEPTOR MMS22"/>
    <property type="match status" value="1"/>
</dbReference>
<keyword evidence="3" id="KW-1185">Reference proteome</keyword>
<feature type="compositionally biased region" description="Basic residues" evidence="1">
    <location>
        <begin position="624"/>
        <end position="640"/>
    </location>
</feature>
<dbReference type="STRING" id="1408163.A0A0F4YR81"/>
<feature type="compositionally biased region" description="Acidic residues" evidence="1">
    <location>
        <begin position="364"/>
        <end position="380"/>
    </location>
</feature>
<dbReference type="GO" id="GO:0035361">
    <property type="term" value="C:Cul8-RING ubiquitin ligase complex"/>
    <property type="evidence" value="ECO:0007669"/>
    <property type="project" value="TreeGrafter"/>
</dbReference>
<proteinExistence type="predicted"/>
<feature type="compositionally biased region" description="Basic residues" evidence="1">
    <location>
        <begin position="857"/>
        <end position="867"/>
    </location>
</feature>
<feature type="region of interest" description="Disordered" evidence="1">
    <location>
        <begin position="1"/>
        <end position="172"/>
    </location>
</feature>
<name>A0A0F4YR81_RASE3</name>
<dbReference type="PANTHER" id="PTHR28122">
    <property type="entry name" value="E3 UBIQUITIN-PROTEIN LIGASE SUBSTRATE RECEPTOR MMS22"/>
    <property type="match status" value="1"/>
</dbReference>
<evidence type="ECO:0000256" key="1">
    <source>
        <dbReference type="SAM" id="MobiDB-lite"/>
    </source>
</evidence>
<dbReference type="Proteomes" id="UP000053958">
    <property type="component" value="Unassembled WGS sequence"/>
</dbReference>
<feature type="region of interest" description="Disordered" evidence="1">
    <location>
        <begin position="693"/>
        <end position="733"/>
    </location>
</feature>
<dbReference type="GeneID" id="25317547"/>
<feature type="region of interest" description="Disordered" evidence="1">
    <location>
        <begin position="827"/>
        <end position="883"/>
    </location>
</feature>
<feature type="compositionally biased region" description="Polar residues" evidence="1">
    <location>
        <begin position="23"/>
        <end position="57"/>
    </location>
</feature>
<feature type="region of interest" description="Disordered" evidence="1">
    <location>
        <begin position="201"/>
        <end position="402"/>
    </location>
</feature>
<dbReference type="GO" id="GO:0000724">
    <property type="term" value="P:double-strand break repair via homologous recombination"/>
    <property type="evidence" value="ECO:0007669"/>
    <property type="project" value="TreeGrafter"/>
</dbReference>
<evidence type="ECO:0000313" key="2">
    <source>
        <dbReference type="EMBL" id="KKA20787.1"/>
    </source>
</evidence>
<dbReference type="GO" id="GO:0005634">
    <property type="term" value="C:nucleus"/>
    <property type="evidence" value="ECO:0007669"/>
    <property type="project" value="InterPro"/>
</dbReference>
<dbReference type="InterPro" id="IPR019021">
    <property type="entry name" value="Mms22"/>
</dbReference>
<dbReference type="RefSeq" id="XP_013327399.1">
    <property type="nucleotide sequence ID" value="XM_013471945.1"/>
</dbReference>
<dbReference type="OrthoDB" id="2386201at2759"/>
<feature type="compositionally biased region" description="Basic residues" evidence="1">
    <location>
        <begin position="251"/>
        <end position="261"/>
    </location>
</feature>
<feature type="region of interest" description="Disordered" evidence="1">
    <location>
        <begin position="568"/>
        <end position="646"/>
    </location>
</feature>
<sequence length="2185" mass="246693">MELASEDELNEVVQQKAGDGQQLFLSSSASKRSQQDPRLSSELNDNGTPLSKKSQPPNKRLSDTLDASSSSEDELQLVHEPSRRPTPPAAQRQESVQHDLMSDDDSLSSLSSPPSTVESLRDSGAEKVDTKNNEQQAEKNRLEELVPPLEIPEEIMREMSQPTRRSLRQRNPIQLHPYLLEDARYQSLLRASGIKPVRIPNLHHGSIHKQDESQENEFVDVPEPPSSSPPAEFQFPPSSPPSDPFASPRAKSQRRTPKSAPRRTGAMSNNGGHAHKRRKLFHAGEKRGRLQRSNSNMQVVIENKSPSEHSRHGSVFDIPPSPPHSGSLSSAATTHADGFRFPPGFTPPALTTPVTDSKSKGQDADDLSLQEWSEVDPPQDSDERVSDNDQGPADQEETDDVELEVEWLRRKIKGVLPASWLRLDLKQQEERRLKSSQRRREAHPANSMEPTKGVARKITRPKDSSVVSPSHRRISNFALDLSDSEDSPSDAGDARSDKDDSRQALAGLVGFEDPFNDVADDDIPEDNRIDYMFPSTSRSKITYGNKKQRTKQRNIDQGRMNVQPLRRKHHLKRQTRITDTMPRQRTKSRSTPKPPKLGILDAPDVAQRPRKDQPLFLRVAARQARSRRDRGRKSPNRKFFKLSTRDDTEDTNRLLQDWKRGAIQQVKIPESTSKGLHRPPLSDIAANARVDFEHGPQGRDAGASSVDPRSKWIDDLDSDSENDLRAGHSTVSTQVKRLQSTIDSSKPNQPKRYGDKWIIPRAFAVSSLKRNAPRPAEFEEVSSHSVRSPLSFRQSLAALNRTYQRTNLPTKFKPSLTLDRFLSDDTPAAAPVRPVPEPAKVATPNSGPSPLPPSRNVTRKRLKKRPPKRIDVDNAEHQQPLNITFDNSRAASPVSVDDFQVAAPALQGLSGCKSSFTVDFNVSPLRMGTFFHNSTFIGSGEFTRSLELQKRDFDQDAGHSYIQLEEQSFRWSAWNDTVSSELGVVFDCFTKETESLNPAGQETVLETLNDHAGNLYRSVVKYVTDKLCFTDPVDRTAFVDRSIYLVSKLNDHITTFVPIAPGNWRRCLRIASFNLVFANQVQQVASHDLVGRPKWEKSLSVVRDVSQQLLALVFSQPGLAEIRRFLDENRLQERREAGIRDDFPSVEAYVISYQILHSLDAFKGWFEELLSSALLPDDISSVRDVQRLEDVWRAIFTTLPLEELDRFGIGQPGSRFQRPHGNWSIVKRLVSKVLAYYDSDSPAPPASLNNYCRTIFHRCFHLINSWGWRDCKVILDTLFDFFAKNTLHNLKNEECFGSPSFLDRLDSNPSLEVQIGDSCFHILLKIIGSGLRFLTGIYDNKKIRNFAWRLLPNHGRVYPKDRPLRQEDLDALRNHHDLLCTLYWAVPDGCRPRVETIRNLVDPASSHQETCSLSIRSWMRLVRFKLSTNEDVSGLEPFSDWHSHFVSELVRQHSLARTEVESQAHGNIQFSRKLVESTIAQNQRQIESLLSSALGGLKGAIEAARSLEQARVLVSRMPITRLLGLFNPQLARVNGTVKETLEVVMTYIRKDEDDPPSAAAIAVNDDSQEYGDWTGIEAMCEDVQESPQPSAAIQHVENVFQPAVSRLISNCFGEDHCPEDAILFTAIDCWTSIAQILVKHRLQHWESYLSPYGSHSWMALRATAQTKKFTPQFLASCIEKDSQFYSECRAQVLSMWMSCLVERTSMLKFQHRLTEALLNKDSESALFRNLPFYRDRRDDRYHVTLSEFSERRLSLISSLLSNMREHLQEVEDSGGLGLASIRDEYRELVMTLMASMKANYQELGHSGGSAQGAYVDFVHRVVGFLQQHTQNICPIDRFFTEPTSFPLPANDPTYIVARLKSYGVRLSAGKVAKQLVMFLQSVSERAAVDGQQSYLVEQLCACMADTYESGNPNRPTMRSFLMQCVFPAYIECAFSNAAAWILARPILQTISRTFTNLLFDMDGTDASCTSSLTNIFSAIFESVHRAVHLLVDHPGFLEEPPVLVTVALFLEMITSALPMIDYLNRNSVLPADLLGQLQVFQKFTMFAISTLFEPSMAVDPDIDDPSETLGQSLNGRDTGNPPYFQEARTFAARELQAWLCSSWSRHEGRYFILRGQQAKEIEIGAIKAEVESLDAAKETFMHAAETFLERLRYLDIFDENDAEPPRPSTAFYLRLCYANGTRIMR</sequence>
<evidence type="ECO:0000313" key="3">
    <source>
        <dbReference type="Proteomes" id="UP000053958"/>
    </source>
</evidence>
<reference evidence="2 3" key="1">
    <citation type="submission" date="2015-04" db="EMBL/GenBank/DDBJ databases">
        <authorList>
            <person name="Heijne W.H."/>
            <person name="Fedorova N.D."/>
            <person name="Nierman W.C."/>
            <person name="Vollebregt A.W."/>
            <person name="Zhao Z."/>
            <person name="Wu L."/>
            <person name="Kumar M."/>
            <person name="Stam H."/>
            <person name="van den Berg M.A."/>
            <person name="Pel H.J."/>
        </authorList>
    </citation>
    <scope>NUCLEOTIDE SEQUENCE [LARGE SCALE GENOMIC DNA]</scope>
    <source>
        <strain evidence="2 3">CBS 393.64</strain>
    </source>
</reference>
<protein>
    <recommendedName>
        <fullName evidence="4">Mus7/MMS22 family protein</fullName>
    </recommendedName>
</protein>
<dbReference type="Pfam" id="PF09462">
    <property type="entry name" value="Mus7"/>
    <property type="match status" value="1"/>
</dbReference>
<evidence type="ECO:0008006" key="4">
    <source>
        <dbReference type="Google" id="ProtNLM"/>
    </source>
</evidence>
<gene>
    <name evidence="2" type="ORF">T310_5202</name>
</gene>